<reference evidence="1" key="2">
    <citation type="journal article" date="2023" name="IMA Fungus">
        <title>Comparative genomic study of the Penicillium genus elucidates a diverse pangenome and 15 lateral gene transfer events.</title>
        <authorList>
            <person name="Petersen C."/>
            <person name="Sorensen T."/>
            <person name="Nielsen M.R."/>
            <person name="Sondergaard T.E."/>
            <person name="Sorensen J.L."/>
            <person name="Fitzpatrick D.A."/>
            <person name="Frisvad J.C."/>
            <person name="Nielsen K.L."/>
        </authorList>
    </citation>
    <scope>NUCLEOTIDE SEQUENCE</scope>
    <source>
        <strain evidence="1">IBT 22155</strain>
    </source>
</reference>
<reference evidence="1" key="1">
    <citation type="submission" date="2022-11" db="EMBL/GenBank/DDBJ databases">
        <authorList>
            <person name="Petersen C."/>
        </authorList>
    </citation>
    <scope>NUCLEOTIDE SEQUENCE</scope>
    <source>
        <strain evidence="1">IBT 22155</strain>
    </source>
</reference>
<gene>
    <name evidence="1" type="ORF">N7515_003690</name>
</gene>
<sequence length="60" mass="6933">MQKQKHTTVWIRWWSPTQLLTHRRVAYVRPVVGWVSPGMSLDRTLASETLSILAPAHSHN</sequence>
<dbReference type="GeneID" id="81403604"/>
<keyword evidence="2" id="KW-1185">Reference proteome</keyword>
<dbReference type="RefSeq" id="XP_056523491.1">
    <property type="nucleotide sequence ID" value="XM_056664434.1"/>
</dbReference>
<dbReference type="OrthoDB" id="4368589at2759"/>
<comment type="caution">
    <text evidence="1">The sequence shown here is derived from an EMBL/GenBank/DDBJ whole genome shotgun (WGS) entry which is preliminary data.</text>
</comment>
<dbReference type="EMBL" id="JAPQKL010000003">
    <property type="protein sequence ID" value="KAJ5138842.1"/>
    <property type="molecule type" value="Genomic_DNA"/>
</dbReference>
<name>A0A9W9H551_9EURO</name>
<accession>A0A9W9H551</accession>
<protein>
    <submittedName>
        <fullName evidence="1">Uncharacterized protein</fullName>
    </submittedName>
</protein>
<evidence type="ECO:0000313" key="1">
    <source>
        <dbReference type="EMBL" id="KAJ5138842.1"/>
    </source>
</evidence>
<organism evidence="1 2">
    <name type="scientific">Penicillium bovifimosum</name>
    <dbReference type="NCBI Taxonomy" id="126998"/>
    <lineage>
        <taxon>Eukaryota</taxon>
        <taxon>Fungi</taxon>
        <taxon>Dikarya</taxon>
        <taxon>Ascomycota</taxon>
        <taxon>Pezizomycotina</taxon>
        <taxon>Eurotiomycetes</taxon>
        <taxon>Eurotiomycetidae</taxon>
        <taxon>Eurotiales</taxon>
        <taxon>Aspergillaceae</taxon>
        <taxon>Penicillium</taxon>
    </lineage>
</organism>
<dbReference type="AlphaFoldDB" id="A0A9W9H551"/>
<dbReference type="Proteomes" id="UP001149079">
    <property type="component" value="Unassembled WGS sequence"/>
</dbReference>
<proteinExistence type="predicted"/>
<evidence type="ECO:0000313" key="2">
    <source>
        <dbReference type="Proteomes" id="UP001149079"/>
    </source>
</evidence>